<dbReference type="InterPro" id="IPR006628">
    <property type="entry name" value="PUR-bd_fam"/>
</dbReference>
<dbReference type="Pfam" id="PF04845">
    <property type="entry name" value="PurA"/>
    <property type="match status" value="1"/>
</dbReference>
<evidence type="ECO:0000256" key="1">
    <source>
        <dbReference type="ARBA" id="ARBA00009251"/>
    </source>
</evidence>
<feature type="compositionally biased region" description="Basic and acidic residues" evidence="3">
    <location>
        <begin position="1064"/>
        <end position="1077"/>
    </location>
</feature>
<accession>A0AAF3FLL1</accession>
<feature type="compositionally biased region" description="Polar residues" evidence="3">
    <location>
        <begin position="704"/>
        <end position="722"/>
    </location>
</feature>
<feature type="compositionally biased region" description="Basic residues" evidence="3">
    <location>
        <begin position="737"/>
        <end position="746"/>
    </location>
</feature>
<dbReference type="GO" id="GO:0000981">
    <property type="term" value="F:DNA-binding transcription factor activity, RNA polymerase II-specific"/>
    <property type="evidence" value="ECO:0007669"/>
    <property type="project" value="TreeGrafter"/>
</dbReference>
<name>A0AAF3FLL1_9BILA</name>
<organism evidence="4 5">
    <name type="scientific">Mesorhabditis belari</name>
    <dbReference type="NCBI Taxonomy" id="2138241"/>
    <lineage>
        <taxon>Eukaryota</taxon>
        <taxon>Metazoa</taxon>
        <taxon>Ecdysozoa</taxon>
        <taxon>Nematoda</taxon>
        <taxon>Chromadorea</taxon>
        <taxon>Rhabditida</taxon>
        <taxon>Rhabditina</taxon>
        <taxon>Rhabditomorpha</taxon>
        <taxon>Rhabditoidea</taxon>
        <taxon>Rhabditidae</taxon>
        <taxon>Mesorhabditinae</taxon>
        <taxon>Mesorhabditis</taxon>
    </lineage>
</organism>
<dbReference type="PANTHER" id="PTHR12611">
    <property type="entry name" value="PUR-TRANSCRIPTIONAL ACTIVATOR"/>
    <property type="match status" value="1"/>
</dbReference>
<proteinExistence type="inferred from homology"/>
<dbReference type="GO" id="GO:0032422">
    <property type="term" value="F:purine-rich negative regulatory element binding"/>
    <property type="evidence" value="ECO:0007669"/>
    <property type="project" value="InterPro"/>
</dbReference>
<dbReference type="FunFam" id="3.30.2450.30:FF:000003">
    <property type="entry name" value="Histone acetyltransferase"/>
    <property type="match status" value="1"/>
</dbReference>
<feature type="region of interest" description="Disordered" evidence="3">
    <location>
        <begin position="1061"/>
        <end position="1088"/>
    </location>
</feature>
<evidence type="ECO:0000256" key="3">
    <source>
        <dbReference type="SAM" id="MobiDB-lite"/>
    </source>
</evidence>
<reference evidence="5" key="1">
    <citation type="submission" date="2024-02" db="UniProtKB">
        <authorList>
            <consortium name="WormBaseParasite"/>
        </authorList>
    </citation>
    <scope>IDENTIFICATION</scope>
</reference>
<feature type="region of interest" description="Disordered" evidence="3">
    <location>
        <begin position="680"/>
        <end position="757"/>
    </location>
</feature>
<feature type="compositionally biased region" description="Basic and acidic residues" evidence="3">
    <location>
        <begin position="747"/>
        <end position="756"/>
    </location>
</feature>
<dbReference type="PANTHER" id="PTHR12611:SF0">
    <property type="entry name" value="PURINE-RICH BINDING PROTEIN-ALPHA, ISOFORM B"/>
    <property type="match status" value="1"/>
</dbReference>
<feature type="region of interest" description="Disordered" evidence="3">
    <location>
        <begin position="102"/>
        <end position="141"/>
    </location>
</feature>
<evidence type="ECO:0000256" key="2">
    <source>
        <dbReference type="ARBA" id="ARBA00023125"/>
    </source>
</evidence>
<keyword evidence="2" id="KW-0238">DNA-binding</keyword>
<dbReference type="WBParaSite" id="MBELARI_LOCUS8030.2">
    <property type="protein sequence ID" value="MBELARI_LOCUS8030.2"/>
    <property type="gene ID" value="MBELARI_LOCUS8030"/>
</dbReference>
<protein>
    <submittedName>
        <fullName evidence="5">Uncharacterized protein</fullName>
    </submittedName>
</protein>
<evidence type="ECO:0000313" key="5">
    <source>
        <dbReference type="WBParaSite" id="MBELARI_LOCUS8030.2"/>
    </source>
</evidence>
<dbReference type="Proteomes" id="UP000887575">
    <property type="component" value="Unassembled WGS sequence"/>
</dbReference>
<comment type="similarity">
    <text evidence="1">Belongs to the PUR DNA-binding protein family.</text>
</comment>
<sequence length="1320" mass="149899">MNASADDAPEDESGLDDVCNNIESLGEKYNMSATNIKSVLKCLYTPEIITKVLSHDTQGIPTLKITRSKAGPSRLKADESCTQISRAQRTFLNVNYEEEDAFDGDYEPESDPTLHEVDVADESSSESETSSTSGSETALELELERELELLKEPFYPLVVEASTSRQPDPIAIVEPYDSNSDMQLNLDDMLNEEISERVPWKYSTRSKANLNLTATSDALEEEKRELFACSNQEVYSNVDPEYLGFCQSINTAAMPLPDDEEEDEEFVPATCEFEEVEKEPEEIRRDRATEITKRETTALLTDLTVEETELFLTGLAPTEELINQINSKRQRRTKSKPRQSTEIIVAKEPDLQFVDDSNSARLLGNGPKKFRDCEVAQLKTQLEQHVQLLTQMVVACNFDDTLAGFRGRFLAMINELDILFYEHNPNGMFNIKNMPAAISTCHEATNTTKINNWDPNMHIFLRPTPEMPTHARSFASSRSMGAFENFRSDFYPELVPECAMNAIPTSTSYSSFTHSENLLLILGLIQFGHIEKHRARASNRGQKKLLISKHLLPTKNPQQIEYHLRRKCKDKSTDPLSQMIMQANNGTLKLDWNFKQPLRIVGPMDSWPSALKPFWLKSKPRMESPIPTTPIHSLSPELDFCATPMVNSPRSMSPSRDIPLTPRREDCSRMWSPSMRSNQAVPALIGNPGRTLFTSTKENRQNKSKALSTSMLCPDNSNSNDVENIEESEDRSIVSLMKRKTARAQRNRGDDGDTSKRPINIQGGHFLICKIKADIDLRLSLHDDIRNRLYALILDSAPSIEMWQKMVTVLLPLHEHVLCLLSFLLPVHTIPSDYLRQPLRCSYENAFELLLTIEKYSPPGKIRFNHKQVLKQLLEICVEVNYDEKELWNRLEIVFSNQPALLKQLKRKCPWTITDHSIEAQMFEFLDLTASTSQGNISSSQSQNFEVIEDLLPNKSFHKKGTSCCVTSNGRLQVYTSTGQYVNAQPSYDKKEEQSKNVKKRATKQPLSWSIEDDTYLVNSYNEMEDALENIAMYASQELAISKELVEERLKFLISVQEGMEMSHSSEDREQPGERRVAQGGQPNEDDLESKVLNIQYKRFYVDAKQNKRGRFIKIAEMGNNHKSRIILTMSAAVSLAEKIEILKAFSDETPDKEAEKDVELKSETLNYETRRYYLDLKQNSRGRFLRIAQTNAATSYNARMSRSQKVQVVIPGEGIGELLATLRELIEKYSEGYLDEHISPANLPEAKQFRGEGGKMFYFDSGSNDRGSFLRISEVKQASGFRTSITVPLNSLTKFRDTLSEIIDGFEKVPTEKVDGTAE</sequence>
<evidence type="ECO:0000313" key="4">
    <source>
        <dbReference type="Proteomes" id="UP000887575"/>
    </source>
</evidence>
<keyword evidence="4" id="KW-1185">Reference proteome</keyword>
<dbReference type="GO" id="GO:0000977">
    <property type="term" value="F:RNA polymerase II transcription regulatory region sequence-specific DNA binding"/>
    <property type="evidence" value="ECO:0007669"/>
    <property type="project" value="InterPro"/>
</dbReference>
<dbReference type="Gene3D" id="3.10.450.700">
    <property type="match status" value="1"/>
</dbReference>
<dbReference type="Gene3D" id="3.30.2450.30">
    <property type="match status" value="1"/>
</dbReference>
<feature type="compositionally biased region" description="Low complexity" evidence="3">
    <location>
        <begin position="126"/>
        <end position="138"/>
    </location>
</feature>
<dbReference type="SMART" id="SM00712">
    <property type="entry name" value="PUR"/>
    <property type="match status" value="3"/>
</dbReference>
<dbReference type="GO" id="GO:0005634">
    <property type="term" value="C:nucleus"/>
    <property type="evidence" value="ECO:0007669"/>
    <property type="project" value="TreeGrafter"/>
</dbReference>